<name>A0ACB8VVK6_9TELE</name>
<protein>
    <submittedName>
        <fullName evidence="1">Uncharacterized protein</fullName>
    </submittedName>
</protein>
<evidence type="ECO:0000313" key="2">
    <source>
        <dbReference type="Proteomes" id="UP000831701"/>
    </source>
</evidence>
<feature type="non-terminal residue" evidence="1">
    <location>
        <position position="1"/>
    </location>
</feature>
<organism evidence="1 2">
    <name type="scientific">Scortum barcoo</name>
    <name type="common">barcoo grunter</name>
    <dbReference type="NCBI Taxonomy" id="214431"/>
    <lineage>
        <taxon>Eukaryota</taxon>
        <taxon>Metazoa</taxon>
        <taxon>Chordata</taxon>
        <taxon>Craniata</taxon>
        <taxon>Vertebrata</taxon>
        <taxon>Euteleostomi</taxon>
        <taxon>Actinopterygii</taxon>
        <taxon>Neopterygii</taxon>
        <taxon>Teleostei</taxon>
        <taxon>Neoteleostei</taxon>
        <taxon>Acanthomorphata</taxon>
        <taxon>Eupercaria</taxon>
        <taxon>Centrarchiformes</taxon>
        <taxon>Terapontoidei</taxon>
        <taxon>Terapontidae</taxon>
        <taxon>Scortum</taxon>
    </lineage>
</organism>
<evidence type="ECO:0000313" key="1">
    <source>
        <dbReference type="EMBL" id="KAI3359742.1"/>
    </source>
</evidence>
<comment type="caution">
    <text evidence="1">The sequence shown here is derived from an EMBL/GenBank/DDBJ whole genome shotgun (WGS) entry which is preliminary data.</text>
</comment>
<reference evidence="1" key="1">
    <citation type="submission" date="2022-04" db="EMBL/GenBank/DDBJ databases">
        <title>Jade perch genome.</title>
        <authorList>
            <person name="Chao B."/>
        </authorList>
    </citation>
    <scope>NUCLEOTIDE SEQUENCE</scope>
    <source>
        <strain evidence="1">CB-2022</strain>
    </source>
</reference>
<keyword evidence="2" id="KW-1185">Reference proteome</keyword>
<proteinExistence type="predicted"/>
<dbReference type="EMBL" id="CM041547">
    <property type="protein sequence ID" value="KAI3359742.1"/>
    <property type="molecule type" value="Genomic_DNA"/>
</dbReference>
<gene>
    <name evidence="1" type="ORF">L3Q82_014113</name>
</gene>
<accession>A0ACB8VVK6</accession>
<dbReference type="Proteomes" id="UP000831701">
    <property type="component" value="Chromosome 17"/>
</dbReference>
<sequence length="540" mass="61003">GGFLHTRATEKEMGAAGGVTGWRLLRAECPGFVAPPPKIVYWAESVVQPYVIAMATKDRRREGGTKSLHIDKLMIMSLPEEDLTCPICCDIFTDPVLLSCSHSFCRSCLKQCWETGLRECPVCRKRASKKSSAPSNLALKNVCEAVLQVRRQSSLLEEEKMNCSLHGEKLKLFCLVDKQPICVVCQSSKLHKSHDCSPIEEALQDCKDELSLSLKSLQNKLDSIKRITSVDMFKYIKSQAIETQRVIKTQFEQLHQILHQEELARIAAVKREEEEKIAGIKDKMKELSAEVLSLTDTISVIQQQLKEDDMVLLKNFKDTQDREKSLLLNSENMSGSLIDVTDHLGNLRYRVWEKMLDHIDYTPVTLDPNTAHPCLILSDDLTSLHYSKQPSCCPDNQERFHISAEVVGTTALGSGSHHWVVETGSNQDWLLGVASQSVPRDAEISARPENGFWTLCFRDGEFRAMTSPPTPLTVTRTPKQVKVQLDYNKGTVSFFDPADDTPIYVFTHVFTETLLPYFYTQSSHPLRIMPEKVLVTMLRQ</sequence>